<feature type="domain" description="HTH cro/C1-type" evidence="1">
    <location>
        <begin position="18"/>
        <end position="73"/>
    </location>
</feature>
<dbReference type="InterPro" id="IPR010982">
    <property type="entry name" value="Lambda_DNA-bd_dom_sf"/>
</dbReference>
<evidence type="ECO:0000313" key="2">
    <source>
        <dbReference type="EMBL" id="UUY49576.1"/>
    </source>
</evidence>
<evidence type="ECO:0000259" key="1">
    <source>
        <dbReference type="PROSITE" id="PS50943"/>
    </source>
</evidence>
<dbReference type="CDD" id="cd00093">
    <property type="entry name" value="HTH_XRE"/>
    <property type="match status" value="1"/>
</dbReference>
<dbReference type="Pfam" id="PF13560">
    <property type="entry name" value="HTH_31"/>
    <property type="match status" value="1"/>
</dbReference>
<dbReference type="Pfam" id="PF19054">
    <property type="entry name" value="DUF5753"/>
    <property type="match status" value="1"/>
</dbReference>
<dbReference type="Gene3D" id="1.10.260.40">
    <property type="entry name" value="lambda repressor-like DNA-binding domains"/>
    <property type="match status" value="1"/>
</dbReference>
<dbReference type="EMBL" id="CP102514">
    <property type="protein sequence ID" value="UUY49576.1"/>
    <property type="molecule type" value="Genomic_DNA"/>
</dbReference>
<reference evidence="2" key="1">
    <citation type="submission" date="2022-08" db="EMBL/GenBank/DDBJ databases">
        <authorList>
            <person name="Tian L."/>
        </authorList>
    </citation>
    <scope>NUCLEOTIDE SEQUENCE</scope>
    <source>
        <strain evidence="2">CM253</strain>
    </source>
</reference>
<dbReference type="RefSeq" id="WP_183066755.1">
    <property type="nucleotide sequence ID" value="NZ_JBHXDV010000041.1"/>
</dbReference>
<dbReference type="PROSITE" id="PS50943">
    <property type="entry name" value="HTH_CROC1"/>
    <property type="match status" value="1"/>
</dbReference>
<proteinExistence type="predicted"/>
<accession>A0ABY5PZQ4</accession>
<keyword evidence="3" id="KW-1185">Reference proteome</keyword>
<dbReference type="InterPro" id="IPR001387">
    <property type="entry name" value="Cro/C1-type_HTH"/>
</dbReference>
<sequence length="283" mass="32129">MPPRTLPSYRRARLGAELRRMRLNAGVSAELAASLVGMDRGKIPSIEAGARTLSAERLRTLVANYGCTDEPYIDALLGMAQRRRRGWWDQYRERLAPGFLDIAELEWHATRMHTVQAVHVPGLLQTEEYSRAIFNAVLPQLSRLDVELRVAHRQERQIVLDRRDPVQYTGYVHEAALRMQFGGRQVSKRQLDRICERSTAEHITIRVIPVTQGAFPGAGHPLFYAEESVPQLDTAQLDSAHGPEFLHGAEQLAKYRSHLDWMADHTLNPEASRDLIRAISKEL</sequence>
<dbReference type="Proteomes" id="UP001057738">
    <property type="component" value="Chromosome"/>
</dbReference>
<evidence type="ECO:0000313" key="3">
    <source>
        <dbReference type="Proteomes" id="UP001057738"/>
    </source>
</evidence>
<dbReference type="InterPro" id="IPR043917">
    <property type="entry name" value="DUF5753"/>
</dbReference>
<organism evidence="2 3">
    <name type="scientific">Streptomyces yangpuensis</name>
    <dbReference type="NCBI Taxonomy" id="1648182"/>
    <lineage>
        <taxon>Bacteria</taxon>
        <taxon>Bacillati</taxon>
        <taxon>Actinomycetota</taxon>
        <taxon>Actinomycetes</taxon>
        <taxon>Kitasatosporales</taxon>
        <taxon>Streptomycetaceae</taxon>
        <taxon>Streptomyces</taxon>
    </lineage>
</organism>
<dbReference type="SUPFAM" id="SSF47413">
    <property type="entry name" value="lambda repressor-like DNA-binding domains"/>
    <property type="match status" value="1"/>
</dbReference>
<protein>
    <submittedName>
        <fullName evidence="2">Helix-turn-helix domain-containing protein</fullName>
    </submittedName>
</protein>
<name>A0ABY5PZQ4_9ACTN</name>
<gene>
    <name evidence="2" type="ORF">NRK68_21545</name>
</gene>